<gene>
    <name evidence="9" type="ORF">CRP01_13215</name>
</gene>
<evidence type="ECO:0000256" key="3">
    <source>
        <dbReference type="ARBA" id="ARBA00022452"/>
    </source>
</evidence>
<dbReference type="Pfam" id="PF13715">
    <property type="entry name" value="CarbopepD_reg_2"/>
    <property type="match status" value="1"/>
</dbReference>
<dbReference type="Gene3D" id="2.60.40.1120">
    <property type="entry name" value="Carboxypeptidase-like, regulatory domain"/>
    <property type="match status" value="1"/>
</dbReference>
<comment type="subcellular location">
    <subcellularLocation>
        <location evidence="1 7">Cell outer membrane</location>
        <topology evidence="1 7">Multi-pass membrane protein</topology>
    </subcellularLocation>
</comment>
<dbReference type="OrthoDB" id="9768177at2"/>
<keyword evidence="10" id="KW-1185">Reference proteome</keyword>
<evidence type="ECO:0000313" key="9">
    <source>
        <dbReference type="EMBL" id="PHN05933.1"/>
    </source>
</evidence>
<dbReference type="InterPro" id="IPR008969">
    <property type="entry name" value="CarboxyPept-like_regulatory"/>
</dbReference>
<keyword evidence="2 7" id="KW-0813">Transport</keyword>
<dbReference type="SUPFAM" id="SSF56935">
    <property type="entry name" value="Porins"/>
    <property type="match status" value="1"/>
</dbReference>
<proteinExistence type="inferred from homology"/>
<dbReference type="Gene3D" id="2.40.170.20">
    <property type="entry name" value="TonB-dependent receptor, beta-barrel domain"/>
    <property type="match status" value="1"/>
</dbReference>
<dbReference type="Proteomes" id="UP000223913">
    <property type="component" value="Unassembled WGS sequence"/>
</dbReference>
<dbReference type="InterPro" id="IPR036942">
    <property type="entry name" value="Beta-barrel_TonB_sf"/>
</dbReference>
<dbReference type="InterPro" id="IPR037066">
    <property type="entry name" value="Plug_dom_sf"/>
</dbReference>
<dbReference type="SUPFAM" id="SSF49464">
    <property type="entry name" value="Carboxypeptidase regulatory domain-like"/>
    <property type="match status" value="1"/>
</dbReference>
<dbReference type="PROSITE" id="PS52016">
    <property type="entry name" value="TONB_DEPENDENT_REC_3"/>
    <property type="match status" value="1"/>
</dbReference>
<keyword evidence="4 7" id="KW-0812">Transmembrane</keyword>
<evidence type="ECO:0000256" key="6">
    <source>
        <dbReference type="ARBA" id="ARBA00023237"/>
    </source>
</evidence>
<evidence type="ECO:0000313" key="10">
    <source>
        <dbReference type="Proteomes" id="UP000223913"/>
    </source>
</evidence>
<protein>
    <submittedName>
        <fullName evidence="9">SusC/RagA family TonB-linked outer membrane protein</fullName>
    </submittedName>
</protein>
<comment type="caution">
    <text evidence="9">The sequence shown here is derived from an EMBL/GenBank/DDBJ whole genome shotgun (WGS) entry which is preliminary data.</text>
</comment>
<dbReference type="InterPro" id="IPR023997">
    <property type="entry name" value="TonB-dep_OMP_SusC/RagA_CS"/>
</dbReference>
<dbReference type="NCBIfam" id="TIGR04057">
    <property type="entry name" value="SusC_RagA_signa"/>
    <property type="match status" value="1"/>
</dbReference>
<sequence>MEKNSIRQDRKHYPIVPSKAFRIMKLTTLLILGSVLQIWAADTYAQSTRLNLDLDNVPVAQVLKAIEDQSEFFFLYSPKIVDVDRRVQITADDQLIMPVLEKVFSGTSTRYVVKGRQIVLSSAELIRSMEAPAIPKNATAIGNGPGGGDFEVRGVVKDDEDMPLIGVNILEKGTGRGTITDLDGNYTITVTNGNAVLQFSYTGYISREVPVGNRQIIDLILEPDIASLEEIVVVGYGTQKKSDVTGSLVSTRMDKFEDLPNYNVLQALQGSVPGLSVRNPDRPGEDPGILIRGTNSLSAGNGPLVVVDGIIFNGSLNHFDNNDIASVDVLKDASAAAIYGSRAANGVILITTKGGTSEKPTFNFNTSHGVSDPVYLVDVLDGPGYIQKILDFREASGLEADPNNITDYLSPTETENYLNGKTINWQDETIQTGMSHNYHLDVSGRTDKTNYYLAGTLFSQDGIVPNDNFQRLALKANFSNDITDWYTIKFNTAFSSLDYSGIAAELNYTYGLSPYGSYWEDEARGIYQELPHEDPLGVHPLLNTLHDDVDIRNSFLGTVSSQLEFPFIPGLSWTLNYSTNLRNRKFNQFFSGNSLAGRTANGRASKYYSEALDWTFDNFLTYKRTFGSRHSVHATLLYSREAQRIETSELNGNDLFTQQLGFHGLDIAAVQTINSGYSDQNSVAIMGRLNYSFDNRYALTATMRRDGYSGFGRGNKYANFPSLGLSWTISNEEFMKESPVDILKLRISFGRNGNQAVGRYQSLARIGNSQYVFGNTTVPTTYSTSLANTALGWETTEVINGGLDFGILSGRLRGNIDVYTSNTYNLLLQRSIPETSGFNSVFTNLGKVHNHGVEIALNSTNIRPDHQDWSWETGFTFSLNRNRIEGLTGIDADNDGIEDDDISNSWFIGHPVNVYFGYQTDGIYQIGDEIPDGFQAGEYRLKDTDGVDGLTADDRVILGSSLPNYTFAISNTVRYKNFSLYVLINSIQGGGKENYYVGNNIRMYNVNGRFSTWSERFNVQDVPYWTPNNPSNVYPIVNYVPSRSHPVLEDRSFIRLQDVSLSYRFDEELLTRLGVQSLRLYVSGKNLHTWTKWSGYDPENASTVGQFPMLRTFTMGADLRF</sequence>
<keyword evidence="3 7" id="KW-1134">Transmembrane beta strand</keyword>
<evidence type="ECO:0000259" key="8">
    <source>
        <dbReference type="Pfam" id="PF07715"/>
    </source>
</evidence>
<dbReference type="InterPro" id="IPR039426">
    <property type="entry name" value="TonB-dep_rcpt-like"/>
</dbReference>
<dbReference type="InterPro" id="IPR023996">
    <property type="entry name" value="TonB-dep_OMP_SusC/RagA"/>
</dbReference>
<keyword evidence="6 7" id="KW-0998">Cell outer membrane</keyword>
<reference evidence="9 10" key="1">
    <citation type="submission" date="2017-10" db="EMBL/GenBank/DDBJ databases">
        <title>The draft genome sequence of Lewinella nigricans NBRC 102662.</title>
        <authorList>
            <person name="Wang K."/>
        </authorList>
    </citation>
    <scope>NUCLEOTIDE SEQUENCE [LARGE SCALE GENOMIC DNA]</scope>
    <source>
        <strain evidence="9 10">NBRC 102662</strain>
    </source>
</reference>
<feature type="domain" description="TonB-dependent receptor plug" evidence="8">
    <location>
        <begin position="241"/>
        <end position="347"/>
    </location>
</feature>
<evidence type="ECO:0000256" key="4">
    <source>
        <dbReference type="ARBA" id="ARBA00022692"/>
    </source>
</evidence>
<keyword evidence="5 7" id="KW-0472">Membrane</keyword>
<dbReference type="EMBL" id="PDUD01000019">
    <property type="protein sequence ID" value="PHN05933.1"/>
    <property type="molecule type" value="Genomic_DNA"/>
</dbReference>
<dbReference type="GO" id="GO:0009279">
    <property type="term" value="C:cell outer membrane"/>
    <property type="evidence" value="ECO:0007669"/>
    <property type="project" value="UniProtKB-SubCell"/>
</dbReference>
<dbReference type="NCBIfam" id="TIGR04056">
    <property type="entry name" value="OMP_RagA_SusC"/>
    <property type="match status" value="1"/>
</dbReference>
<dbReference type="InterPro" id="IPR012910">
    <property type="entry name" value="Plug_dom"/>
</dbReference>
<dbReference type="Gene3D" id="2.170.130.10">
    <property type="entry name" value="TonB-dependent receptor, plug domain"/>
    <property type="match status" value="1"/>
</dbReference>
<dbReference type="AlphaFoldDB" id="A0A2D0NDT9"/>
<evidence type="ECO:0000256" key="2">
    <source>
        <dbReference type="ARBA" id="ARBA00022448"/>
    </source>
</evidence>
<name>A0A2D0NDT9_FLAN2</name>
<dbReference type="Pfam" id="PF07715">
    <property type="entry name" value="Plug"/>
    <property type="match status" value="1"/>
</dbReference>
<comment type="similarity">
    <text evidence="7">Belongs to the TonB-dependent receptor family.</text>
</comment>
<accession>A0A2D0NDT9</accession>
<evidence type="ECO:0000256" key="1">
    <source>
        <dbReference type="ARBA" id="ARBA00004571"/>
    </source>
</evidence>
<evidence type="ECO:0000256" key="7">
    <source>
        <dbReference type="PROSITE-ProRule" id="PRU01360"/>
    </source>
</evidence>
<evidence type="ECO:0000256" key="5">
    <source>
        <dbReference type="ARBA" id="ARBA00023136"/>
    </source>
</evidence>
<organism evidence="9 10">
    <name type="scientific">Flavilitoribacter nigricans (strain ATCC 23147 / DSM 23189 / NBRC 102662 / NCIMB 1420 / SS-2)</name>
    <name type="common">Lewinella nigricans</name>
    <dbReference type="NCBI Taxonomy" id="1122177"/>
    <lineage>
        <taxon>Bacteria</taxon>
        <taxon>Pseudomonadati</taxon>
        <taxon>Bacteroidota</taxon>
        <taxon>Saprospiria</taxon>
        <taxon>Saprospirales</taxon>
        <taxon>Lewinellaceae</taxon>
        <taxon>Flavilitoribacter</taxon>
    </lineage>
</organism>